<keyword evidence="2" id="KW-0812">Transmembrane</keyword>
<reference evidence="3 4" key="2">
    <citation type="journal article" date="2016" name="J. Biotechnol.">
        <title>Complete genome sequence of Arthrobacter alpinus ERGS4:06, a yellow pigmented bacterium tolerant to cold and radiations isolated from Sikkim Himalaya.</title>
        <authorList>
            <person name="Kumar R."/>
            <person name="Singh D."/>
            <person name="Swarnkar M.K."/>
            <person name="Singh A.K."/>
            <person name="Kumar S."/>
        </authorList>
    </citation>
    <scope>NUCLEOTIDE SEQUENCE [LARGE SCALE GENOMIC DNA]</scope>
    <source>
        <strain evidence="3 4">ERGS4:06</strain>
    </source>
</reference>
<name>A0A0S2LVH8_9MICC</name>
<evidence type="ECO:0000256" key="1">
    <source>
        <dbReference type="SAM" id="MobiDB-lite"/>
    </source>
</evidence>
<reference evidence="4" key="1">
    <citation type="submission" date="2015-11" db="EMBL/GenBank/DDBJ databases">
        <authorList>
            <person name="Kumar R."/>
            <person name="Singh D."/>
            <person name="Swarnkar M.K."/>
            <person name="Singh A.K."/>
            <person name="Kumar S."/>
        </authorList>
    </citation>
    <scope>NUCLEOTIDE SEQUENCE [LARGE SCALE GENOMIC DNA]</scope>
    <source>
        <strain evidence="4">ERGS4:06</strain>
    </source>
</reference>
<dbReference type="RefSeq" id="WP_062285709.1">
    <property type="nucleotide sequence ID" value="NZ_CP013200.1"/>
</dbReference>
<organism evidence="3 4">
    <name type="scientific">Arthrobacter alpinus</name>
    <dbReference type="NCBI Taxonomy" id="656366"/>
    <lineage>
        <taxon>Bacteria</taxon>
        <taxon>Bacillati</taxon>
        <taxon>Actinomycetota</taxon>
        <taxon>Actinomycetes</taxon>
        <taxon>Micrococcales</taxon>
        <taxon>Micrococcaceae</taxon>
        <taxon>Arthrobacter</taxon>
    </lineage>
</organism>
<evidence type="ECO:0000256" key="2">
    <source>
        <dbReference type="SAM" id="Phobius"/>
    </source>
</evidence>
<keyword evidence="2" id="KW-1133">Transmembrane helix</keyword>
<accession>A0A0S2LVH8</accession>
<feature type="transmembrane region" description="Helical" evidence="2">
    <location>
        <begin position="146"/>
        <end position="173"/>
    </location>
</feature>
<gene>
    <name evidence="3" type="ORF">AS189_01145</name>
</gene>
<protein>
    <submittedName>
        <fullName evidence="3">Uncharacterized protein</fullName>
    </submittedName>
</protein>
<sequence length="271" mass="28652">MSTPNEFEGPEQAGSQPSDDGHGSQPNPNVAPTPKPGYQGGPAQPPPANLPPGYQPPADYQPYQQPGYQPSSEQQYQPYQQYQQPKQPTSPGQSSSQSGGQPGGRSGNEFKFEMPKDMPHSVKEVLPAGGFAGIFKMAELPQLLKISYIMWLVAAGIWALISLALLVTSLVALGSANDPFGFGAAVRAAGARGIVVALISFALTAAIVLCAMKLKEGLQWARMTLSALALLSIVMMFFGGGGGLLAVVAAVLMWLPESTAWFNTRSANNQY</sequence>
<dbReference type="AlphaFoldDB" id="A0A0S2LVH8"/>
<feature type="compositionally biased region" description="Low complexity" evidence="1">
    <location>
        <begin position="56"/>
        <end position="99"/>
    </location>
</feature>
<feature type="compositionally biased region" description="Polar residues" evidence="1">
    <location>
        <begin position="13"/>
        <end position="28"/>
    </location>
</feature>
<keyword evidence="2" id="KW-0472">Membrane</keyword>
<dbReference type="OrthoDB" id="4949865at2"/>
<feature type="compositionally biased region" description="Pro residues" evidence="1">
    <location>
        <begin position="43"/>
        <end position="55"/>
    </location>
</feature>
<feature type="region of interest" description="Disordered" evidence="1">
    <location>
        <begin position="1"/>
        <end position="114"/>
    </location>
</feature>
<evidence type="ECO:0000313" key="3">
    <source>
        <dbReference type="EMBL" id="ALO65350.1"/>
    </source>
</evidence>
<proteinExistence type="predicted"/>
<dbReference type="Proteomes" id="UP000059574">
    <property type="component" value="Chromosome"/>
</dbReference>
<feature type="transmembrane region" description="Helical" evidence="2">
    <location>
        <begin position="224"/>
        <end position="255"/>
    </location>
</feature>
<dbReference type="EMBL" id="CP013200">
    <property type="protein sequence ID" value="ALO65350.1"/>
    <property type="molecule type" value="Genomic_DNA"/>
</dbReference>
<evidence type="ECO:0000313" key="4">
    <source>
        <dbReference type="Proteomes" id="UP000059574"/>
    </source>
</evidence>
<feature type="transmembrane region" description="Helical" evidence="2">
    <location>
        <begin position="193"/>
        <end position="212"/>
    </location>
</feature>